<reference evidence="9" key="2">
    <citation type="submission" date="2020-09" db="EMBL/GenBank/DDBJ databases">
        <authorList>
            <person name="Sun Q."/>
            <person name="Zhou Y."/>
        </authorList>
    </citation>
    <scope>NUCLEOTIDE SEQUENCE</scope>
    <source>
        <strain evidence="9">CGMCC 4.7299</strain>
    </source>
</reference>
<dbReference type="InterPro" id="IPR029016">
    <property type="entry name" value="GAF-like_dom_sf"/>
</dbReference>
<dbReference type="RefSeq" id="WP_189077674.1">
    <property type="nucleotide sequence ID" value="NZ_BMMX01000001.1"/>
</dbReference>
<evidence type="ECO:0000256" key="5">
    <source>
        <dbReference type="ARBA" id="ARBA00058938"/>
    </source>
</evidence>
<keyword evidence="10" id="KW-1185">Reference proteome</keyword>
<comment type="caution">
    <text evidence="9">The sequence shown here is derived from an EMBL/GenBank/DDBJ whole genome shotgun (WGS) entry which is preliminary data.</text>
</comment>
<organism evidence="9 10">
    <name type="scientific">Mangrovihabitans endophyticus</name>
    <dbReference type="NCBI Taxonomy" id="1751298"/>
    <lineage>
        <taxon>Bacteria</taxon>
        <taxon>Bacillati</taxon>
        <taxon>Actinomycetota</taxon>
        <taxon>Actinomycetes</taxon>
        <taxon>Micromonosporales</taxon>
        <taxon>Micromonosporaceae</taxon>
        <taxon>Mangrovihabitans</taxon>
    </lineage>
</organism>
<dbReference type="GO" id="GO:0006071">
    <property type="term" value="P:glycerol metabolic process"/>
    <property type="evidence" value="ECO:0007669"/>
    <property type="project" value="UniProtKB-KW"/>
</dbReference>
<dbReference type="SMART" id="SM00346">
    <property type="entry name" value="HTH_ICLR"/>
    <property type="match status" value="1"/>
</dbReference>
<dbReference type="SUPFAM" id="SSF46785">
    <property type="entry name" value="Winged helix' DNA-binding domain"/>
    <property type="match status" value="1"/>
</dbReference>
<evidence type="ECO:0000256" key="3">
    <source>
        <dbReference type="ARBA" id="ARBA00023125"/>
    </source>
</evidence>
<evidence type="ECO:0000313" key="9">
    <source>
        <dbReference type="EMBL" id="GGK77075.1"/>
    </source>
</evidence>
<feature type="domain" description="IclR-ED" evidence="8">
    <location>
        <begin position="69"/>
        <end position="243"/>
    </location>
</feature>
<dbReference type="Gene3D" id="1.10.10.10">
    <property type="entry name" value="Winged helix-like DNA-binding domain superfamily/Winged helix DNA-binding domain"/>
    <property type="match status" value="1"/>
</dbReference>
<dbReference type="InterPro" id="IPR005471">
    <property type="entry name" value="Tscrpt_reg_IclR_N"/>
</dbReference>
<dbReference type="InterPro" id="IPR050707">
    <property type="entry name" value="HTH_MetabolicPath_Reg"/>
</dbReference>
<name>A0A8J3BVC6_9ACTN</name>
<evidence type="ECO:0000256" key="4">
    <source>
        <dbReference type="ARBA" id="ARBA00023163"/>
    </source>
</evidence>
<reference evidence="9" key="1">
    <citation type="journal article" date="2014" name="Int. J. Syst. Evol. Microbiol.">
        <title>Complete genome sequence of Corynebacterium casei LMG S-19264T (=DSM 44701T), isolated from a smear-ripened cheese.</title>
        <authorList>
            <consortium name="US DOE Joint Genome Institute (JGI-PGF)"/>
            <person name="Walter F."/>
            <person name="Albersmeier A."/>
            <person name="Kalinowski J."/>
            <person name="Ruckert C."/>
        </authorList>
    </citation>
    <scope>NUCLEOTIDE SEQUENCE</scope>
    <source>
        <strain evidence="9">CGMCC 4.7299</strain>
    </source>
</reference>
<accession>A0A8J3BVC6</accession>
<dbReference type="GO" id="GO:0003700">
    <property type="term" value="F:DNA-binding transcription factor activity"/>
    <property type="evidence" value="ECO:0007669"/>
    <property type="project" value="TreeGrafter"/>
</dbReference>
<keyword evidence="3" id="KW-0238">DNA-binding</keyword>
<dbReference type="GO" id="GO:0003677">
    <property type="term" value="F:DNA binding"/>
    <property type="evidence" value="ECO:0007669"/>
    <property type="project" value="UniProtKB-KW"/>
</dbReference>
<dbReference type="PANTHER" id="PTHR30136:SF24">
    <property type="entry name" value="HTH-TYPE TRANSCRIPTIONAL REPRESSOR ALLR"/>
    <property type="match status" value="1"/>
</dbReference>
<dbReference type="InterPro" id="IPR014757">
    <property type="entry name" value="Tscrpt_reg_IclR_C"/>
</dbReference>
<comment type="function">
    <text evidence="5">May be an activator protein for the gylABX operon.</text>
</comment>
<dbReference type="GO" id="GO:0045892">
    <property type="term" value="P:negative regulation of DNA-templated transcription"/>
    <property type="evidence" value="ECO:0007669"/>
    <property type="project" value="TreeGrafter"/>
</dbReference>
<evidence type="ECO:0000256" key="1">
    <source>
        <dbReference type="ARBA" id="ARBA00022798"/>
    </source>
</evidence>
<dbReference type="PROSITE" id="PS51077">
    <property type="entry name" value="HTH_ICLR"/>
    <property type="match status" value="1"/>
</dbReference>
<dbReference type="Proteomes" id="UP000656042">
    <property type="component" value="Unassembled WGS sequence"/>
</dbReference>
<sequence>MSNSGEVQSVDRAVTVLEILADRGEAGVTELAAELGVHKSTASRLVGALVQRGLVEQNGERGRYRLGLGMVRLAGAAASRIDLPQVAQPICEMLAGELGETVNVAVLDDRHAVNVCQGLSQAAIGSFNWVGRRTPLHATSSGKVLLAFCADRPRDLTLAKFTGRTVTDAGRLAEQLDEIRARGWGTTSEELEIGLNAVAAPVLGTRAAISASGPSFRLTTDKFPAYGQRLVSGAAQISASLGVIA</sequence>
<dbReference type="Pfam" id="PF09339">
    <property type="entry name" value="HTH_IclR"/>
    <property type="match status" value="1"/>
</dbReference>
<protein>
    <recommendedName>
        <fullName evidence="6">Glycerol operon regulatory protein</fullName>
    </recommendedName>
</protein>
<dbReference type="AlphaFoldDB" id="A0A8J3BVC6"/>
<dbReference type="PANTHER" id="PTHR30136">
    <property type="entry name" value="HELIX-TURN-HELIX TRANSCRIPTIONAL REGULATOR, ICLR FAMILY"/>
    <property type="match status" value="1"/>
</dbReference>
<feature type="domain" description="HTH iclR-type" evidence="7">
    <location>
        <begin position="7"/>
        <end position="68"/>
    </location>
</feature>
<dbReference type="Gene3D" id="3.30.450.40">
    <property type="match status" value="1"/>
</dbReference>
<keyword evidence="4" id="KW-0804">Transcription</keyword>
<dbReference type="InterPro" id="IPR036390">
    <property type="entry name" value="WH_DNA-bd_sf"/>
</dbReference>
<evidence type="ECO:0000256" key="2">
    <source>
        <dbReference type="ARBA" id="ARBA00023015"/>
    </source>
</evidence>
<dbReference type="PROSITE" id="PS51078">
    <property type="entry name" value="ICLR_ED"/>
    <property type="match status" value="1"/>
</dbReference>
<evidence type="ECO:0000259" key="7">
    <source>
        <dbReference type="PROSITE" id="PS51077"/>
    </source>
</evidence>
<dbReference type="SUPFAM" id="SSF55781">
    <property type="entry name" value="GAF domain-like"/>
    <property type="match status" value="1"/>
</dbReference>
<evidence type="ECO:0000256" key="6">
    <source>
        <dbReference type="ARBA" id="ARBA00070406"/>
    </source>
</evidence>
<dbReference type="FunFam" id="1.10.10.10:FF:000056">
    <property type="entry name" value="IclR family transcriptional regulator"/>
    <property type="match status" value="1"/>
</dbReference>
<dbReference type="Pfam" id="PF01614">
    <property type="entry name" value="IclR_C"/>
    <property type="match status" value="1"/>
</dbReference>
<keyword evidence="2" id="KW-0805">Transcription regulation</keyword>
<evidence type="ECO:0000313" key="10">
    <source>
        <dbReference type="Proteomes" id="UP000656042"/>
    </source>
</evidence>
<dbReference type="EMBL" id="BMMX01000001">
    <property type="protein sequence ID" value="GGK77075.1"/>
    <property type="molecule type" value="Genomic_DNA"/>
</dbReference>
<evidence type="ECO:0000259" key="8">
    <source>
        <dbReference type="PROSITE" id="PS51078"/>
    </source>
</evidence>
<gene>
    <name evidence="9" type="ORF">GCM10012284_08820</name>
</gene>
<dbReference type="InterPro" id="IPR036388">
    <property type="entry name" value="WH-like_DNA-bd_sf"/>
</dbReference>
<proteinExistence type="predicted"/>
<keyword evidence="1" id="KW-0319">Glycerol metabolism</keyword>